<name>A0A392VT46_9FABA</name>
<evidence type="ECO:0000313" key="2">
    <source>
        <dbReference type="Proteomes" id="UP000265520"/>
    </source>
</evidence>
<sequence length="69" mass="7621">ESDALPDVEASQDQPVSAVEIGSEIPQTDVNMALRILNLMWLKINLMVGWSIEVLNVMEEADPDDVPLD</sequence>
<proteinExistence type="predicted"/>
<dbReference type="EMBL" id="LXQA011229457">
    <property type="protein sequence ID" value="MCI89865.1"/>
    <property type="molecule type" value="Genomic_DNA"/>
</dbReference>
<protein>
    <submittedName>
        <fullName evidence="1">Uncharacterized protein</fullName>
    </submittedName>
</protein>
<dbReference type="Proteomes" id="UP000265520">
    <property type="component" value="Unassembled WGS sequence"/>
</dbReference>
<accession>A0A392VT46</accession>
<organism evidence="1 2">
    <name type="scientific">Trifolium medium</name>
    <dbReference type="NCBI Taxonomy" id="97028"/>
    <lineage>
        <taxon>Eukaryota</taxon>
        <taxon>Viridiplantae</taxon>
        <taxon>Streptophyta</taxon>
        <taxon>Embryophyta</taxon>
        <taxon>Tracheophyta</taxon>
        <taxon>Spermatophyta</taxon>
        <taxon>Magnoliopsida</taxon>
        <taxon>eudicotyledons</taxon>
        <taxon>Gunneridae</taxon>
        <taxon>Pentapetalae</taxon>
        <taxon>rosids</taxon>
        <taxon>fabids</taxon>
        <taxon>Fabales</taxon>
        <taxon>Fabaceae</taxon>
        <taxon>Papilionoideae</taxon>
        <taxon>50 kb inversion clade</taxon>
        <taxon>NPAAA clade</taxon>
        <taxon>Hologalegina</taxon>
        <taxon>IRL clade</taxon>
        <taxon>Trifolieae</taxon>
        <taxon>Trifolium</taxon>
    </lineage>
</organism>
<comment type="caution">
    <text evidence="1">The sequence shown here is derived from an EMBL/GenBank/DDBJ whole genome shotgun (WGS) entry which is preliminary data.</text>
</comment>
<feature type="non-terminal residue" evidence="1">
    <location>
        <position position="69"/>
    </location>
</feature>
<evidence type="ECO:0000313" key="1">
    <source>
        <dbReference type="EMBL" id="MCI89865.1"/>
    </source>
</evidence>
<feature type="non-terminal residue" evidence="1">
    <location>
        <position position="1"/>
    </location>
</feature>
<keyword evidence="2" id="KW-1185">Reference proteome</keyword>
<dbReference type="AlphaFoldDB" id="A0A392VT46"/>
<reference evidence="1 2" key="1">
    <citation type="journal article" date="2018" name="Front. Plant Sci.">
        <title>Red Clover (Trifolium pratense) and Zigzag Clover (T. medium) - A Picture of Genomic Similarities and Differences.</title>
        <authorList>
            <person name="Dluhosova J."/>
            <person name="Istvanek J."/>
            <person name="Nedelnik J."/>
            <person name="Repkova J."/>
        </authorList>
    </citation>
    <scope>NUCLEOTIDE SEQUENCE [LARGE SCALE GENOMIC DNA]</scope>
    <source>
        <strain evidence="2">cv. 10/8</strain>
        <tissue evidence="1">Leaf</tissue>
    </source>
</reference>